<evidence type="ECO:0000313" key="2">
    <source>
        <dbReference type="Proteomes" id="UP000622653"/>
    </source>
</evidence>
<comment type="caution">
    <text evidence="1">The sequence shown here is derived from an EMBL/GenBank/DDBJ whole genome shotgun (WGS) entry which is preliminary data.</text>
</comment>
<accession>A0A8J7G508</accession>
<dbReference type="Proteomes" id="UP000622653">
    <property type="component" value="Unassembled WGS sequence"/>
</dbReference>
<proteinExistence type="predicted"/>
<reference evidence="1" key="1">
    <citation type="submission" date="2020-11" db="EMBL/GenBank/DDBJ databases">
        <title>Multidrug resistant novel bacterium Savagea serpentis sp. nov., isolated from the scats of a vine snake (Ahaetulla nasuta).</title>
        <authorList>
            <person name="Venkata Ramana V."/>
            <person name="Vikas Patil S."/>
            <person name="Yogita Lugani V."/>
        </authorList>
    </citation>
    <scope>NUCLEOTIDE SEQUENCE</scope>
    <source>
        <strain evidence="1">SN6</strain>
    </source>
</reference>
<dbReference type="AlphaFoldDB" id="A0A8J7G508"/>
<gene>
    <name evidence="1" type="ORF">IRY55_13270</name>
</gene>
<organism evidence="1 2">
    <name type="scientific">Savagea serpentis</name>
    <dbReference type="NCBI Taxonomy" id="2785297"/>
    <lineage>
        <taxon>Bacteria</taxon>
        <taxon>Bacillati</taxon>
        <taxon>Bacillota</taxon>
        <taxon>Bacilli</taxon>
        <taxon>Bacillales</taxon>
        <taxon>Caryophanaceae</taxon>
        <taxon>Savagea</taxon>
    </lineage>
</organism>
<dbReference type="EMBL" id="JADKPV010000013">
    <property type="protein sequence ID" value="MBF4502330.1"/>
    <property type="molecule type" value="Genomic_DNA"/>
</dbReference>
<protein>
    <submittedName>
        <fullName evidence="1">Uncharacterized protein</fullName>
    </submittedName>
</protein>
<dbReference type="RefSeq" id="WP_194563815.1">
    <property type="nucleotide sequence ID" value="NZ_JADKPV010000013.1"/>
</dbReference>
<evidence type="ECO:0000313" key="1">
    <source>
        <dbReference type="EMBL" id="MBF4502330.1"/>
    </source>
</evidence>
<keyword evidence="2" id="KW-1185">Reference proteome</keyword>
<sequence>MTTNDILFQSIRIVEDKGNGTLGSQVAVTADTLIKAFTEGNPSGLKGKNHAGTEVNATVVGTVVEANGLTIDLKVENGDLLLSNTKMTKSLFEAIKDQDNADKTKPYSITVTNGKAGNPKTKVAKIEFTLVGEEVVAKLVATP</sequence>
<name>A0A8J7G508_9BACL</name>